<dbReference type="RefSeq" id="WP_075499613.1">
    <property type="nucleotide sequence ID" value="NZ_FPLD01000178.1"/>
</dbReference>
<dbReference type="EMBL" id="FPLD01000178">
    <property type="protein sequence ID" value="SGZ20852.1"/>
    <property type="molecule type" value="Genomic_DNA"/>
</dbReference>
<evidence type="ECO:0000313" key="1">
    <source>
        <dbReference type="EMBL" id="SGZ20852.1"/>
    </source>
</evidence>
<dbReference type="Proteomes" id="UP000183794">
    <property type="component" value="Unassembled WGS sequence"/>
</dbReference>
<dbReference type="AlphaFoldDB" id="A0A1L0CFR5"/>
<sequence>MISVENNQFIVPMPPSSTYEIPVESCDTHVKIFAWVIQLTDKTWVTKDIIEDFIETALNHHGLSRPTV</sequence>
<dbReference type="OrthoDB" id="6636853at2"/>
<reference evidence="1 2" key="1">
    <citation type="submission" date="2016-11" db="EMBL/GenBank/DDBJ databases">
        <authorList>
            <person name="Jaros S."/>
            <person name="Januszkiewicz K."/>
            <person name="Wedrychowicz H."/>
        </authorList>
    </citation>
    <scope>NUCLEOTIDE SEQUENCE [LARGE SCALE GENOMIC DNA]</scope>
    <source>
        <strain evidence="1">NVI 5450</strain>
    </source>
</reference>
<proteinExistence type="predicted"/>
<organism evidence="1 2">
    <name type="scientific">Moritella viscosa</name>
    <dbReference type="NCBI Taxonomy" id="80854"/>
    <lineage>
        <taxon>Bacteria</taxon>
        <taxon>Pseudomonadati</taxon>
        <taxon>Pseudomonadota</taxon>
        <taxon>Gammaproteobacteria</taxon>
        <taxon>Alteromonadales</taxon>
        <taxon>Moritellaceae</taxon>
        <taxon>Moritella</taxon>
    </lineage>
</organism>
<name>A0A1L0CFR5_9GAMM</name>
<accession>A0A1L0CFR5</accession>
<evidence type="ECO:0000313" key="2">
    <source>
        <dbReference type="Proteomes" id="UP000183794"/>
    </source>
</evidence>
<gene>
    <name evidence="1" type="ORF">NVI5450_4922</name>
</gene>
<protein>
    <submittedName>
        <fullName evidence="1">Uncharacterized protein</fullName>
    </submittedName>
</protein>